<dbReference type="AlphaFoldDB" id="A0A645CXX3"/>
<protein>
    <submittedName>
        <fullName evidence="1">Uncharacterized protein</fullName>
    </submittedName>
</protein>
<gene>
    <name evidence="1" type="ORF">SDC9_128804</name>
</gene>
<organism evidence="1">
    <name type="scientific">bioreactor metagenome</name>
    <dbReference type="NCBI Taxonomy" id="1076179"/>
    <lineage>
        <taxon>unclassified sequences</taxon>
        <taxon>metagenomes</taxon>
        <taxon>ecological metagenomes</taxon>
    </lineage>
</organism>
<dbReference type="EMBL" id="VSSQ01031009">
    <property type="protein sequence ID" value="MPM81747.1"/>
    <property type="molecule type" value="Genomic_DNA"/>
</dbReference>
<name>A0A645CXX3_9ZZZZ</name>
<accession>A0A645CXX3</accession>
<proteinExistence type="predicted"/>
<comment type="caution">
    <text evidence="1">The sequence shown here is derived from an EMBL/GenBank/DDBJ whole genome shotgun (WGS) entry which is preliminary data.</text>
</comment>
<reference evidence="1" key="1">
    <citation type="submission" date="2019-08" db="EMBL/GenBank/DDBJ databases">
        <authorList>
            <person name="Kucharzyk K."/>
            <person name="Murdoch R.W."/>
            <person name="Higgins S."/>
            <person name="Loffler F."/>
        </authorList>
    </citation>
    <scope>NUCLEOTIDE SEQUENCE</scope>
</reference>
<sequence length="144" mass="16616">MDHIEINIVRLEAFERLLHLPADEFRAQALDVFARDAVNPAFGREADFFPSSLNRFADCEFGLEMRSITRRSVHHIDTDVDRGLNRLDSLVLIHLAKEVVAQRPGALADNGDFKTAVAQFFIPHMCSPLYDFLSLRRRFYRIKI</sequence>
<evidence type="ECO:0000313" key="1">
    <source>
        <dbReference type="EMBL" id="MPM81747.1"/>
    </source>
</evidence>